<dbReference type="InterPro" id="IPR022572">
    <property type="entry name" value="DNA_rep/recomb_RecO_N"/>
</dbReference>
<gene>
    <name evidence="7 9" type="primary">recO</name>
    <name evidence="9" type="ORF">TsocGM_16665</name>
</gene>
<evidence type="ECO:0000256" key="1">
    <source>
        <dbReference type="ARBA" id="ARBA00007452"/>
    </source>
</evidence>
<dbReference type="InterPro" id="IPR042242">
    <property type="entry name" value="RecO_C"/>
</dbReference>
<comment type="similarity">
    <text evidence="1 7">Belongs to the RecO family.</text>
</comment>
<dbReference type="SUPFAM" id="SSF57863">
    <property type="entry name" value="ArfGap/RecO-like zinc finger"/>
    <property type="match status" value="1"/>
</dbReference>
<dbReference type="Pfam" id="PF02565">
    <property type="entry name" value="RecO_C"/>
    <property type="match status" value="1"/>
</dbReference>
<dbReference type="Gene3D" id="2.40.50.140">
    <property type="entry name" value="Nucleic acid-binding proteins"/>
    <property type="match status" value="1"/>
</dbReference>
<dbReference type="InterPro" id="IPR003717">
    <property type="entry name" value="RecO"/>
</dbReference>
<dbReference type="GO" id="GO:0006302">
    <property type="term" value="P:double-strand break repair"/>
    <property type="evidence" value="ECO:0007669"/>
    <property type="project" value="TreeGrafter"/>
</dbReference>
<dbReference type="OrthoDB" id="9797083at2"/>
<dbReference type="InterPro" id="IPR012340">
    <property type="entry name" value="NA-bd_OB-fold"/>
</dbReference>
<dbReference type="PANTHER" id="PTHR33991:SF1">
    <property type="entry name" value="DNA REPAIR PROTEIN RECO"/>
    <property type="match status" value="1"/>
</dbReference>
<dbReference type="SUPFAM" id="SSF50249">
    <property type="entry name" value="Nucleic acid-binding proteins"/>
    <property type="match status" value="1"/>
</dbReference>
<organism evidence="9 10">
    <name type="scientific">Tautonia sociabilis</name>
    <dbReference type="NCBI Taxonomy" id="2080755"/>
    <lineage>
        <taxon>Bacteria</taxon>
        <taxon>Pseudomonadati</taxon>
        <taxon>Planctomycetota</taxon>
        <taxon>Planctomycetia</taxon>
        <taxon>Isosphaerales</taxon>
        <taxon>Isosphaeraceae</taxon>
        <taxon>Tautonia</taxon>
    </lineage>
</organism>
<dbReference type="Proteomes" id="UP000280296">
    <property type="component" value="Unassembled WGS sequence"/>
</dbReference>
<accession>A0A432MH18</accession>
<dbReference type="InterPro" id="IPR037278">
    <property type="entry name" value="ARFGAP/RecO"/>
</dbReference>
<dbReference type="PANTHER" id="PTHR33991">
    <property type="entry name" value="DNA REPAIR PROTEIN RECO"/>
    <property type="match status" value="1"/>
</dbReference>
<evidence type="ECO:0000256" key="5">
    <source>
        <dbReference type="ARBA" id="ARBA00023204"/>
    </source>
</evidence>
<reference evidence="9 10" key="2">
    <citation type="submission" date="2019-01" db="EMBL/GenBank/DDBJ databases">
        <title>Tautonia sociabilis, a novel thermotolerant planctomycete of Isosphaeraceae family, isolated from a 4000 m deep subterranean habitat.</title>
        <authorList>
            <person name="Kovaleva O.L."/>
            <person name="Elcheninov A.G."/>
            <person name="Van Heerden E."/>
            <person name="Toshchakov S.V."/>
            <person name="Novikov A."/>
            <person name="Bonch-Osmolovskaya E.A."/>
            <person name="Kublanov I.V."/>
        </authorList>
    </citation>
    <scope>NUCLEOTIDE SEQUENCE [LARGE SCALE GENOMIC DNA]</scope>
    <source>
        <strain evidence="9 10">GM2012</strain>
    </source>
</reference>
<dbReference type="GO" id="GO:0006310">
    <property type="term" value="P:DNA recombination"/>
    <property type="evidence" value="ECO:0007669"/>
    <property type="project" value="UniProtKB-UniRule"/>
</dbReference>
<comment type="caution">
    <text evidence="9">The sequence shown here is derived from an EMBL/GenBank/DDBJ whole genome shotgun (WGS) entry which is preliminary data.</text>
</comment>
<dbReference type="AlphaFoldDB" id="A0A432MH18"/>
<feature type="domain" description="DNA replication/recombination mediator RecO N-terminal" evidence="8">
    <location>
        <begin position="1"/>
        <end position="79"/>
    </location>
</feature>
<evidence type="ECO:0000256" key="7">
    <source>
        <dbReference type="HAMAP-Rule" id="MF_00201"/>
    </source>
</evidence>
<reference evidence="9 10" key="1">
    <citation type="submission" date="2018-12" db="EMBL/GenBank/DDBJ databases">
        <authorList>
            <person name="Toschakov S.V."/>
        </authorList>
    </citation>
    <scope>NUCLEOTIDE SEQUENCE [LARGE SCALE GENOMIC DNA]</scope>
    <source>
        <strain evidence="9 10">GM2012</strain>
    </source>
</reference>
<evidence type="ECO:0000256" key="4">
    <source>
        <dbReference type="ARBA" id="ARBA00023172"/>
    </source>
</evidence>
<sequence length="247" mass="26570">MAAIRTLALVIRSVDVFETSRVLTLYTRELGKVSALAKGARRLKSPFQSGLDLLSVCDIVLLHKASEALDLLTEAVLAERYEALTHDTAALYGGCYVAELLDALTDRHDPHPRLFDASRVTLRHLGDPVSRPSRILRFELACLRELGLMPALDTCVHCGQPPSPTEGDRVAFGLATGGVLCPGCRPGQPHVATLSGDTLEAIRALASPGDAWKATWGDPETLGPVRSTVGAVISHLIGRRPRLLPFV</sequence>
<comment type="function">
    <text evidence="7">Involved in DNA repair and RecF pathway recombination.</text>
</comment>
<keyword evidence="5 7" id="KW-0234">DNA repair</keyword>
<name>A0A432MH18_9BACT</name>
<dbReference type="Pfam" id="PF11967">
    <property type="entry name" value="RecO_N"/>
    <property type="match status" value="1"/>
</dbReference>
<keyword evidence="3 7" id="KW-0227">DNA damage</keyword>
<dbReference type="NCBIfam" id="TIGR00613">
    <property type="entry name" value="reco"/>
    <property type="match status" value="1"/>
</dbReference>
<dbReference type="EMBL" id="RYZH01000033">
    <property type="protein sequence ID" value="RUL86195.1"/>
    <property type="molecule type" value="Genomic_DNA"/>
</dbReference>
<evidence type="ECO:0000256" key="6">
    <source>
        <dbReference type="ARBA" id="ARBA00033409"/>
    </source>
</evidence>
<protein>
    <recommendedName>
        <fullName evidence="2 7">DNA repair protein RecO</fullName>
    </recommendedName>
    <alternativeName>
        <fullName evidence="6 7">Recombination protein O</fullName>
    </alternativeName>
</protein>
<evidence type="ECO:0000256" key="2">
    <source>
        <dbReference type="ARBA" id="ARBA00021310"/>
    </source>
</evidence>
<evidence type="ECO:0000256" key="3">
    <source>
        <dbReference type="ARBA" id="ARBA00022763"/>
    </source>
</evidence>
<evidence type="ECO:0000259" key="8">
    <source>
        <dbReference type="Pfam" id="PF11967"/>
    </source>
</evidence>
<dbReference type="HAMAP" id="MF_00201">
    <property type="entry name" value="RecO"/>
    <property type="match status" value="1"/>
</dbReference>
<evidence type="ECO:0000313" key="9">
    <source>
        <dbReference type="EMBL" id="RUL86195.1"/>
    </source>
</evidence>
<proteinExistence type="inferred from homology"/>
<keyword evidence="4 7" id="KW-0233">DNA recombination</keyword>
<keyword evidence="10" id="KW-1185">Reference proteome</keyword>
<dbReference type="GO" id="GO:0043590">
    <property type="term" value="C:bacterial nucleoid"/>
    <property type="evidence" value="ECO:0007669"/>
    <property type="project" value="TreeGrafter"/>
</dbReference>
<dbReference type="RefSeq" id="WP_126726594.1">
    <property type="nucleotide sequence ID" value="NZ_RYZH01000033.1"/>
</dbReference>
<evidence type="ECO:0000313" key="10">
    <source>
        <dbReference type="Proteomes" id="UP000280296"/>
    </source>
</evidence>
<dbReference type="Gene3D" id="1.20.1440.120">
    <property type="entry name" value="Recombination protein O, C-terminal domain"/>
    <property type="match status" value="1"/>
</dbReference>